<sequence length="105" mass="11756">MSMVQITRKFGDQIYLVELQATVEKMSETLDIGTLEIVKENNKKKAAIYVGNQCMEGVVETLQKPLAVLQKSRVGDDESPAHGLNIVSIIKERIRFSSRPLPVKL</sequence>
<reference evidence="1 2" key="1">
    <citation type="journal article" date="2023" name="G3 (Bethesda)">
        <title>A high-quality reference genome for the fission yeast Schizosaccharomyces osmophilus.</title>
        <authorList>
            <person name="Jia G.S."/>
            <person name="Zhang W.C."/>
            <person name="Liang Y."/>
            <person name="Liu X.H."/>
            <person name="Rhind N."/>
            <person name="Pidoux A."/>
            <person name="Brysch-Herzberg M."/>
            <person name="Du L.L."/>
        </authorList>
    </citation>
    <scope>NUCLEOTIDE SEQUENCE [LARGE SCALE GENOMIC DNA]</scope>
    <source>
        <strain evidence="1 2">CBS 15793</strain>
    </source>
</reference>
<proteinExistence type="predicted"/>
<name>A0AAF0AWY2_9SCHI</name>
<dbReference type="GeneID" id="80877459"/>
<dbReference type="PANTHER" id="PTHR47475">
    <property type="entry name" value="CHROMOSOME TRANSMISSION FIDELITY PROTEIN 8"/>
    <property type="match status" value="1"/>
</dbReference>
<dbReference type="KEGG" id="som:SOMG_03983"/>
<dbReference type="GO" id="GO:0031390">
    <property type="term" value="C:Ctf18 RFC-like complex"/>
    <property type="evidence" value="ECO:0007669"/>
    <property type="project" value="InterPro"/>
</dbReference>
<accession>A0AAF0AWY2</accession>
<dbReference type="EMBL" id="CP115612">
    <property type="protein sequence ID" value="WBW74222.1"/>
    <property type="molecule type" value="Genomic_DNA"/>
</dbReference>
<evidence type="ECO:0000313" key="2">
    <source>
        <dbReference type="Proteomes" id="UP001212411"/>
    </source>
</evidence>
<dbReference type="AlphaFoldDB" id="A0AAF0AWY2"/>
<dbReference type="GO" id="GO:0007064">
    <property type="term" value="P:mitotic sister chromatid cohesion"/>
    <property type="evidence" value="ECO:0007669"/>
    <property type="project" value="InterPro"/>
</dbReference>
<keyword evidence="2" id="KW-1185">Reference proteome</keyword>
<organism evidence="1 2">
    <name type="scientific">Schizosaccharomyces osmophilus</name>
    <dbReference type="NCBI Taxonomy" id="2545709"/>
    <lineage>
        <taxon>Eukaryota</taxon>
        <taxon>Fungi</taxon>
        <taxon>Dikarya</taxon>
        <taxon>Ascomycota</taxon>
        <taxon>Taphrinomycotina</taxon>
        <taxon>Schizosaccharomycetes</taxon>
        <taxon>Schizosaccharomycetales</taxon>
        <taxon>Schizosaccharomycetaceae</taxon>
        <taxon>Schizosaccharomyces</taxon>
    </lineage>
</organism>
<protein>
    <submittedName>
        <fullName evidence="1">Ctf18 RFC-like complex subunit Ctf8</fullName>
    </submittedName>
</protein>
<evidence type="ECO:0000313" key="1">
    <source>
        <dbReference type="EMBL" id="WBW74222.1"/>
    </source>
</evidence>
<dbReference type="Pfam" id="PF09696">
    <property type="entry name" value="Ctf8"/>
    <property type="match status" value="1"/>
</dbReference>
<dbReference type="Proteomes" id="UP001212411">
    <property type="component" value="Chromosome 2"/>
</dbReference>
<dbReference type="PANTHER" id="PTHR47475:SF2">
    <property type="entry name" value="CHROMOSOME TRANSMISSION FIDELITY PROTEIN 8"/>
    <property type="match status" value="1"/>
</dbReference>
<dbReference type="RefSeq" id="XP_056038465.1">
    <property type="nucleotide sequence ID" value="XM_056182770.1"/>
</dbReference>
<dbReference type="InterPro" id="IPR018607">
    <property type="entry name" value="Ctf8"/>
</dbReference>
<gene>
    <name evidence="1" type="primary">ctf8</name>
    <name evidence="1" type="ORF">SOMG_03983</name>
</gene>